<dbReference type="EMBL" id="JACIFH010000001">
    <property type="protein sequence ID" value="MBB4140503.1"/>
    <property type="molecule type" value="Genomic_DNA"/>
</dbReference>
<dbReference type="RefSeq" id="WP_183500027.1">
    <property type="nucleotide sequence ID" value="NZ_BAABCO010000004.1"/>
</dbReference>
<reference evidence="2 3" key="1">
    <citation type="submission" date="2020-08" db="EMBL/GenBank/DDBJ databases">
        <title>Sequencing the genomes of 1000 actinobacteria strains.</title>
        <authorList>
            <person name="Klenk H.-P."/>
        </authorList>
    </citation>
    <scope>NUCLEOTIDE SEQUENCE [LARGE SCALE GENOMIC DNA]</scope>
    <source>
        <strain evidence="2 3">DSM 19600</strain>
    </source>
</reference>
<sequence length="206" mass="23360">MAESLTPLSVIVVGLLRERDMHPYEMMRLIRQRGDDRLVTIANGTFYHTVTRLERRGYAASVGIDRAGNRPARTTYRLTERGAEAGAQWVRQELPRLGRLTEFRVALSESHDLPRGEVIDLLTQRRAALAEYTAELRDRLAAAAAREVPVQFLVEIERESAILDADFAWLDGFLSRLADPTVAWGIDELPVETRERLDAFRESVIS</sequence>
<accession>A0AA40SQF3</accession>
<evidence type="ECO:0000259" key="1">
    <source>
        <dbReference type="Pfam" id="PF03551"/>
    </source>
</evidence>
<protein>
    <submittedName>
        <fullName evidence="2">DNA-binding PadR family transcriptional regulator</fullName>
    </submittedName>
</protein>
<dbReference type="Gene3D" id="1.10.10.10">
    <property type="entry name" value="Winged helix-like DNA-binding domain superfamily/Winged helix DNA-binding domain"/>
    <property type="match status" value="1"/>
</dbReference>
<dbReference type="Pfam" id="PF03551">
    <property type="entry name" value="PadR"/>
    <property type="match status" value="1"/>
</dbReference>
<organism evidence="2 3">
    <name type="scientific">Microbacterium invictum</name>
    <dbReference type="NCBI Taxonomy" id="515415"/>
    <lineage>
        <taxon>Bacteria</taxon>
        <taxon>Bacillati</taxon>
        <taxon>Actinomycetota</taxon>
        <taxon>Actinomycetes</taxon>
        <taxon>Micrococcales</taxon>
        <taxon>Microbacteriaceae</taxon>
        <taxon>Microbacterium</taxon>
    </lineage>
</organism>
<dbReference type="InterPro" id="IPR036390">
    <property type="entry name" value="WH_DNA-bd_sf"/>
</dbReference>
<keyword evidence="3" id="KW-1185">Reference proteome</keyword>
<dbReference type="InterPro" id="IPR036388">
    <property type="entry name" value="WH-like_DNA-bd_sf"/>
</dbReference>
<dbReference type="SUPFAM" id="SSF46785">
    <property type="entry name" value="Winged helix' DNA-binding domain"/>
    <property type="match status" value="1"/>
</dbReference>
<name>A0AA40SQF3_9MICO</name>
<proteinExistence type="predicted"/>
<dbReference type="PANTHER" id="PTHR33169">
    <property type="entry name" value="PADR-FAMILY TRANSCRIPTIONAL REGULATOR"/>
    <property type="match status" value="1"/>
</dbReference>
<evidence type="ECO:0000313" key="3">
    <source>
        <dbReference type="Proteomes" id="UP000549113"/>
    </source>
</evidence>
<gene>
    <name evidence="2" type="ORF">BKA10_002297</name>
</gene>
<dbReference type="InterPro" id="IPR052509">
    <property type="entry name" value="Metal_resp_DNA-bind_regulator"/>
</dbReference>
<dbReference type="InterPro" id="IPR005149">
    <property type="entry name" value="Tscrpt_reg_PadR_N"/>
</dbReference>
<dbReference type="GO" id="GO:0003677">
    <property type="term" value="F:DNA binding"/>
    <property type="evidence" value="ECO:0007669"/>
    <property type="project" value="UniProtKB-KW"/>
</dbReference>
<dbReference type="PANTHER" id="PTHR33169:SF14">
    <property type="entry name" value="TRANSCRIPTIONAL REGULATOR RV3488"/>
    <property type="match status" value="1"/>
</dbReference>
<comment type="caution">
    <text evidence="2">The sequence shown here is derived from an EMBL/GenBank/DDBJ whole genome shotgun (WGS) entry which is preliminary data.</text>
</comment>
<feature type="domain" description="Transcription regulator PadR N-terminal" evidence="1">
    <location>
        <begin position="13"/>
        <end position="85"/>
    </location>
</feature>
<evidence type="ECO:0000313" key="2">
    <source>
        <dbReference type="EMBL" id="MBB4140503.1"/>
    </source>
</evidence>
<dbReference type="Proteomes" id="UP000549113">
    <property type="component" value="Unassembled WGS sequence"/>
</dbReference>
<dbReference type="AlphaFoldDB" id="A0AA40SQF3"/>
<keyword evidence="2" id="KW-0238">DNA-binding</keyword>